<comment type="caution">
    <text evidence="1">The sequence shown here is derived from an EMBL/GenBank/DDBJ whole genome shotgun (WGS) entry which is preliminary data.</text>
</comment>
<dbReference type="EMBL" id="CAMAPE010000019">
    <property type="protein sequence ID" value="CAH9086898.1"/>
    <property type="molecule type" value="Genomic_DNA"/>
</dbReference>
<sequence>MAFWLWLEDIDFPSITQRMGNFPPAMVNNLAREAARCLRILDPRTRPEAYRDDDMPLSSRVIERPISTIHFQTTKFSAITGIKTILTKVVAIVFVDILEQVLPSSGRRRPANPPPPLQIPGFPHPVFGRVEVVPIPPGSSVPDGGLWGWARSYETTVDDRTMFLTFSRGYWVSEEEVWELFTSLFGDSVEAVKMVPPAVEDEQSLYARMVVRSVKTIDKILGKNIIAKLRINGKHVWARKYERRERDGDR</sequence>
<evidence type="ECO:0000313" key="1">
    <source>
        <dbReference type="EMBL" id="CAH9086898.1"/>
    </source>
</evidence>
<proteinExistence type="predicted"/>
<reference evidence="1" key="1">
    <citation type="submission" date="2022-07" db="EMBL/GenBank/DDBJ databases">
        <authorList>
            <person name="Macas J."/>
            <person name="Novak P."/>
            <person name="Neumann P."/>
        </authorList>
    </citation>
    <scope>NUCLEOTIDE SEQUENCE</scope>
</reference>
<name>A0A9P1E7U1_CUSEU</name>
<evidence type="ECO:0000313" key="2">
    <source>
        <dbReference type="Proteomes" id="UP001152484"/>
    </source>
</evidence>
<organism evidence="1 2">
    <name type="scientific">Cuscuta europaea</name>
    <name type="common">European dodder</name>
    <dbReference type="NCBI Taxonomy" id="41803"/>
    <lineage>
        <taxon>Eukaryota</taxon>
        <taxon>Viridiplantae</taxon>
        <taxon>Streptophyta</taxon>
        <taxon>Embryophyta</taxon>
        <taxon>Tracheophyta</taxon>
        <taxon>Spermatophyta</taxon>
        <taxon>Magnoliopsida</taxon>
        <taxon>eudicotyledons</taxon>
        <taxon>Gunneridae</taxon>
        <taxon>Pentapetalae</taxon>
        <taxon>asterids</taxon>
        <taxon>lamiids</taxon>
        <taxon>Solanales</taxon>
        <taxon>Convolvulaceae</taxon>
        <taxon>Cuscuteae</taxon>
        <taxon>Cuscuta</taxon>
        <taxon>Cuscuta subgen. Cuscuta</taxon>
    </lineage>
</organism>
<dbReference type="OrthoDB" id="1882251at2759"/>
<dbReference type="Proteomes" id="UP001152484">
    <property type="component" value="Unassembled WGS sequence"/>
</dbReference>
<keyword evidence="2" id="KW-1185">Reference proteome</keyword>
<dbReference type="AlphaFoldDB" id="A0A9P1E7U1"/>
<gene>
    <name evidence="1" type="ORF">CEURO_LOCUS9829</name>
</gene>
<protein>
    <submittedName>
        <fullName evidence="1">Uncharacterized protein</fullName>
    </submittedName>
</protein>
<dbReference type="PANTHER" id="PTHR33527">
    <property type="entry name" value="OS07G0274300 PROTEIN"/>
    <property type="match status" value="1"/>
</dbReference>
<dbReference type="PANTHER" id="PTHR33527:SF18">
    <property type="entry name" value="F13O11.17 PROTEIN"/>
    <property type="match status" value="1"/>
</dbReference>
<accession>A0A9P1E7U1</accession>